<keyword evidence="1" id="KW-0732">Signal</keyword>
<evidence type="ECO:0000313" key="3">
    <source>
        <dbReference type="Proteomes" id="UP000606008"/>
    </source>
</evidence>
<reference evidence="3" key="2">
    <citation type="submission" date="2023-07" db="EMBL/GenBank/DDBJ databases">
        <authorList>
            <person name="Jung D.-H."/>
        </authorList>
    </citation>
    <scope>NUCLEOTIDE SEQUENCE [LARGE SCALE GENOMIC DNA]</scope>
    <source>
        <strain evidence="3">JA-25</strain>
    </source>
</reference>
<dbReference type="RefSeq" id="WP_166692810.1">
    <property type="nucleotide sequence ID" value="NZ_WAEL01000006.1"/>
</dbReference>
<feature type="chain" id="PRO_5046364201" evidence="1">
    <location>
        <begin position="21"/>
        <end position="383"/>
    </location>
</feature>
<organism evidence="2 3">
    <name type="scientific">Fibrivirga algicola</name>
    <dbReference type="NCBI Taxonomy" id="2950420"/>
    <lineage>
        <taxon>Bacteria</taxon>
        <taxon>Pseudomonadati</taxon>
        <taxon>Bacteroidota</taxon>
        <taxon>Cytophagia</taxon>
        <taxon>Cytophagales</taxon>
        <taxon>Spirosomataceae</taxon>
        <taxon>Fibrivirga</taxon>
    </lineage>
</organism>
<name>A0ABX0QHI8_9BACT</name>
<reference evidence="3" key="1">
    <citation type="submission" date="2019-09" db="EMBL/GenBank/DDBJ databases">
        <authorList>
            <person name="Jung D.-H."/>
        </authorList>
    </citation>
    <scope>NUCLEOTIDE SEQUENCE [LARGE SCALE GENOMIC DNA]</scope>
    <source>
        <strain evidence="3">JA-25</strain>
    </source>
</reference>
<dbReference type="Proteomes" id="UP000606008">
    <property type="component" value="Unassembled WGS sequence"/>
</dbReference>
<comment type="caution">
    <text evidence="2">The sequence shown here is derived from an EMBL/GenBank/DDBJ whole genome shotgun (WGS) entry which is preliminary data.</text>
</comment>
<evidence type="ECO:0000256" key="1">
    <source>
        <dbReference type="SAM" id="SignalP"/>
    </source>
</evidence>
<accession>A0ABX0QHI8</accession>
<feature type="signal peptide" evidence="1">
    <location>
        <begin position="1"/>
        <end position="20"/>
    </location>
</feature>
<evidence type="ECO:0000313" key="2">
    <source>
        <dbReference type="EMBL" id="NID11870.1"/>
    </source>
</evidence>
<protein>
    <submittedName>
        <fullName evidence="2">Uncharacterized protein</fullName>
    </submittedName>
</protein>
<gene>
    <name evidence="2" type="ORF">F7231_16975</name>
</gene>
<proteinExistence type="predicted"/>
<dbReference type="EMBL" id="WAEL01000006">
    <property type="protein sequence ID" value="NID11870.1"/>
    <property type="molecule type" value="Genomic_DNA"/>
</dbReference>
<keyword evidence="3" id="KW-1185">Reference proteome</keyword>
<sequence length="383" mass="42833">MNSVVKMALLLTGLSGTAMAQQTQLTVPDNTPNRKERAASYALRAHLSTPGNRRNFEGTSHIEVRLSKQAALLIGFNRYAQVRARQNIDSVLRLFVTDYAQVRDSAVVGTSGLRFTYRLSATARVIDQRTTSPNFTSFQFSVGEPPALLKLRQDTLRVLWENPGQRTPYHQFAVYLLLNSIDDITQLLAEGGVNARLQTALDNVQSYKNHDLTNPKMAFNLVQTNQREYQFINPGLARGPFISLQPSLGVGLIRNQLAPSLSFSAEFIPSRYHTVGYSVNYLSTFFFQNPADGQAAVFRTDFLNIGLTFYYSKANNLEGDFSRVLAGFYAGIPVYRSGNQFAKDAIRLSGTIYQKGFLKIQPEIYMNGFFKQVYPGVRIGFGL</sequence>